<accession>A0AAE1VR40</accession>
<name>A0AAE1VR40_9SOLA</name>
<sequence length="157" mass="17762">MQDSVVRAVHKSLKKGEVSYIRPSLESKKGAADYPCANRDAYITKEGEKTQKPFISRSFLAAKEEVPRPGMLTPYLRENDTFLLDAPSTSRKLLPEFGGEEFQKIPGGSFIRLLKNESSPSQVTESKELHHRSYDQQKLPHPLLDLETMRTSNTKDP</sequence>
<evidence type="ECO:0000256" key="1">
    <source>
        <dbReference type="SAM" id="MobiDB-lite"/>
    </source>
</evidence>
<feature type="region of interest" description="Disordered" evidence="1">
    <location>
        <begin position="116"/>
        <end position="157"/>
    </location>
</feature>
<protein>
    <submittedName>
        <fullName evidence="2">Uncharacterized protein</fullName>
    </submittedName>
</protein>
<evidence type="ECO:0000313" key="2">
    <source>
        <dbReference type="EMBL" id="KAK4378337.1"/>
    </source>
</evidence>
<dbReference type="AlphaFoldDB" id="A0AAE1VR40"/>
<keyword evidence="3" id="KW-1185">Reference proteome</keyword>
<evidence type="ECO:0000313" key="3">
    <source>
        <dbReference type="Proteomes" id="UP001291623"/>
    </source>
</evidence>
<proteinExistence type="predicted"/>
<reference evidence="2" key="1">
    <citation type="submission" date="2023-12" db="EMBL/GenBank/DDBJ databases">
        <title>Genome assembly of Anisodus tanguticus.</title>
        <authorList>
            <person name="Wang Y.-J."/>
        </authorList>
    </citation>
    <scope>NUCLEOTIDE SEQUENCE</scope>
    <source>
        <strain evidence="2">KB-2021</strain>
        <tissue evidence="2">Leaf</tissue>
    </source>
</reference>
<gene>
    <name evidence="2" type="ORF">RND71_000199</name>
</gene>
<dbReference type="EMBL" id="JAVYJV010000001">
    <property type="protein sequence ID" value="KAK4378337.1"/>
    <property type="molecule type" value="Genomic_DNA"/>
</dbReference>
<feature type="compositionally biased region" description="Basic and acidic residues" evidence="1">
    <location>
        <begin position="125"/>
        <end position="135"/>
    </location>
</feature>
<dbReference type="Proteomes" id="UP001291623">
    <property type="component" value="Unassembled WGS sequence"/>
</dbReference>
<organism evidence="2 3">
    <name type="scientific">Anisodus tanguticus</name>
    <dbReference type="NCBI Taxonomy" id="243964"/>
    <lineage>
        <taxon>Eukaryota</taxon>
        <taxon>Viridiplantae</taxon>
        <taxon>Streptophyta</taxon>
        <taxon>Embryophyta</taxon>
        <taxon>Tracheophyta</taxon>
        <taxon>Spermatophyta</taxon>
        <taxon>Magnoliopsida</taxon>
        <taxon>eudicotyledons</taxon>
        <taxon>Gunneridae</taxon>
        <taxon>Pentapetalae</taxon>
        <taxon>asterids</taxon>
        <taxon>lamiids</taxon>
        <taxon>Solanales</taxon>
        <taxon>Solanaceae</taxon>
        <taxon>Solanoideae</taxon>
        <taxon>Hyoscyameae</taxon>
        <taxon>Anisodus</taxon>
    </lineage>
</organism>
<comment type="caution">
    <text evidence="2">The sequence shown here is derived from an EMBL/GenBank/DDBJ whole genome shotgun (WGS) entry which is preliminary data.</text>
</comment>